<evidence type="ECO:0000313" key="2">
    <source>
        <dbReference type="Proteomes" id="UP000036367"/>
    </source>
</evidence>
<proteinExistence type="predicted"/>
<dbReference type="PATRIC" id="fig|595434.4.peg.5092"/>
<accession>A0A0J1B6R6</accession>
<reference evidence="1" key="1">
    <citation type="submission" date="2015-05" db="EMBL/GenBank/DDBJ databases">
        <title>Permanent draft genome of Rhodopirellula islandicus K833.</title>
        <authorList>
            <person name="Kizina J."/>
            <person name="Richter M."/>
            <person name="Glockner F.O."/>
            <person name="Harder J."/>
        </authorList>
    </citation>
    <scope>NUCLEOTIDE SEQUENCE [LARGE SCALE GENOMIC DNA]</scope>
    <source>
        <strain evidence="1">K833</strain>
    </source>
</reference>
<dbReference type="Proteomes" id="UP000036367">
    <property type="component" value="Unassembled WGS sequence"/>
</dbReference>
<dbReference type="EMBL" id="LECT01000044">
    <property type="protein sequence ID" value="KLU02293.1"/>
    <property type="molecule type" value="Genomic_DNA"/>
</dbReference>
<dbReference type="AlphaFoldDB" id="A0A0J1B6R6"/>
<protein>
    <submittedName>
        <fullName evidence="1">Uncharacterized protein</fullName>
    </submittedName>
</protein>
<gene>
    <name evidence="1" type="ORF">RISK_005359</name>
</gene>
<comment type="caution">
    <text evidence="1">The sequence shown here is derived from an EMBL/GenBank/DDBJ whole genome shotgun (WGS) entry which is preliminary data.</text>
</comment>
<keyword evidence="2" id="KW-1185">Reference proteome</keyword>
<name>A0A0J1B6R6_RHOIS</name>
<sequence>MCHEHAAAHIGNWIIDQSAFHKDAGFIEEEEWRIGITRYDVSFDDRDQWQTQYDWLIDQLTSFDRVFRDRIQSLEKASTVNGVDE</sequence>
<dbReference type="STRING" id="595434.RISK_005359"/>
<organism evidence="1 2">
    <name type="scientific">Rhodopirellula islandica</name>
    <dbReference type="NCBI Taxonomy" id="595434"/>
    <lineage>
        <taxon>Bacteria</taxon>
        <taxon>Pseudomonadati</taxon>
        <taxon>Planctomycetota</taxon>
        <taxon>Planctomycetia</taxon>
        <taxon>Pirellulales</taxon>
        <taxon>Pirellulaceae</taxon>
        <taxon>Rhodopirellula</taxon>
    </lineage>
</organism>
<evidence type="ECO:0000313" key="1">
    <source>
        <dbReference type="EMBL" id="KLU02293.1"/>
    </source>
</evidence>